<dbReference type="Proteomes" id="UP000027361">
    <property type="component" value="Unassembled WGS sequence"/>
</dbReference>
<keyword evidence="3" id="KW-1185">Reference proteome</keyword>
<dbReference type="HOGENOM" id="CLU_1662020_0_0_1"/>
<dbReference type="RefSeq" id="XP_013246333.1">
    <property type="nucleotide sequence ID" value="XM_013390879.1"/>
</dbReference>
<dbReference type="InParanoid" id="A0A066WLN6"/>
<feature type="compositionally biased region" description="Basic residues" evidence="1">
    <location>
        <begin position="110"/>
        <end position="135"/>
    </location>
</feature>
<accession>A0A066WLN6</accession>
<organism evidence="2 3">
    <name type="scientific">Tilletiaria anomala (strain ATCC 24038 / CBS 436.72 / UBC 951)</name>
    <dbReference type="NCBI Taxonomy" id="1037660"/>
    <lineage>
        <taxon>Eukaryota</taxon>
        <taxon>Fungi</taxon>
        <taxon>Dikarya</taxon>
        <taxon>Basidiomycota</taxon>
        <taxon>Ustilaginomycotina</taxon>
        <taxon>Exobasidiomycetes</taxon>
        <taxon>Georgefischeriales</taxon>
        <taxon>Tilletiariaceae</taxon>
        <taxon>Tilletiaria</taxon>
    </lineage>
</organism>
<sequence>MVPATRLRSYQAGRAFLCGSPDRIPHTPYSLLEMALIDAYPHWPLLVHPHTHRIFPIALQRTPVPPSSSSILVSCRDVITQPQPHPFLFSSSYRPATPKRKNTPPQTGRHGFHHHHYHRPRRAVSSRRGARRPARKPMPQGPSSNATIAPTEPAANWAV</sequence>
<feature type="region of interest" description="Disordered" evidence="1">
    <location>
        <begin position="87"/>
        <end position="159"/>
    </location>
</feature>
<evidence type="ECO:0000256" key="1">
    <source>
        <dbReference type="SAM" id="MobiDB-lite"/>
    </source>
</evidence>
<evidence type="ECO:0000313" key="3">
    <source>
        <dbReference type="Proteomes" id="UP000027361"/>
    </source>
</evidence>
<reference evidence="2 3" key="1">
    <citation type="submission" date="2014-05" db="EMBL/GenBank/DDBJ databases">
        <title>Draft genome sequence of a rare smut relative, Tilletiaria anomala UBC 951.</title>
        <authorList>
            <consortium name="DOE Joint Genome Institute"/>
            <person name="Toome M."/>
            <person name="Kuo A."/>
            <person name="Henrissat B."/>
            <person name="Lipzen A."/>
            <person name="Tritt A."/>
            <person name="Yoshinaga Y."/>
            <person name="Zane M."/>
            <person name="Barry K."/>
            <person name="Grigoriev I.V."/>
            <person name="Spatafora J.W."/>
            <person name="Aimea M.C."/>
        </authorList>
    </citation>
    <scope>NUCLEOTIDE SEQUENCE [LARGE SCALE GENOMIC DNA]</scope>
    <source>
        <strain evidence="2 3">UBC 951</strain>
    </source>
</reference>
<comment type="caution">
    <text evidence="2">The sequence shown here is derived from an EMBL/GenBank/DDBJ whole genome shotgun (WGS) entry which is preliminary data.</text>
</comment>
<name>A0A066WLN6_TILAU</name>
<dbReference type="AlphaFoldDB" id="A0A066WLN6"/>
<dbReference type="GeneID" id="25267439"/>
<gene>
    <name evidence="2" type="ORF">K437DRAFT_400</name>
</gene>
<protein>
    <submittedName>
        <fullName evidence="2">Uncharacterized protein</fullName>
    </submittedName>
</protein>
<proteinExistence type="predicted"/>
<evidence type="ECO:0000313" key="2">
    <source>
        <dbReference type="EMBL" id="KDN53508.1"/>
    </source>
</evidence>
<dbReference type="EMBL" id="JMSN01000001">
    <property type="protein sequence ID" value="KDN53508.1"/>
    <property type="molecule type" value="Genomic_DNA"/>
</dbReference>